<organism evidence="1 2">
    <name type="scientific">Fusobacterium nucleatum</name>
    <dbReference type="NCBI Taxonomy" id="851"/>
    <lineage>
        <taxon>Bacteria</taxon>
        <taxon>Fusobacteriati</taxon>
        <taxon>Fusobacteriota</taxon>
        <taxon>Fusobacteriia</taxon>
        <taxon>Fusobacteriales</taxon>
        <taxon>Fusobacteriaceae</taxon>
        <taxon>Fusobacterium</taxon>
    </lineage>
</organism>
<gene>
    <name evidence="1" type="ORF">HMPREF3221_02277</name>
</gene>
<name>A0A133NEM4_FUSNU</name>
<evidence type="ECO:0000313" key="1">
    <source>
        <dbReference type="EMBL" id="KXA14752.1"/>
    </source>
</evidence>
<proteinExistence type="predicted"/>
<protein>
    <submittedName>
        <fullName evidence="1">Uncharacterized protein</fullName>
    </submittedName>
</protein>
<dbReference type="EMBL" id="LRPY01000246">
    <property type="protein sequence ID" value="KXA14752.1"/>
    <property type="molecule type" value="Genomic_DNA"/>
</dbReference>
<keyword evidence="2" id="KW-1185">Reference proteome</keyword>
<accession>A0A133NEM4</accession>
<dbReference type="PATRIC" id="fig|851.8.peg.2298"/>
<sequence>MKVKNMATLFALLAASIYSINIPLSKLLLKHVETTMMAGGFSCFYLLGL</sequence>
<dbReference type="Proteomes" id="UP000070401">
    <property type="component" value="Unassembled WGS sequence"/>
</dbReference>
<dbReference type="AlphaFoldDB" id="A0A133NEM4"/>
<reference evidence="2" key="1">
    <citation type="submission" date="2016-01" db="EMBL/GenBank/DDBJ databases">
        <authorList>
            <person name="Mitreva M."/>
            <person name="Pepin K.H."/>
            <person name="Mihindukulasuriya K.A."/>
            <person name="Fulton R."/>
            <person name="Fronick C."/>
            <person name="O'Laughlin M."/>
            <person name="Miner T."/>
            <person name="Herter B."/>
            <person name="Rosa B.A."/>
            <person name="Cordes M."/>
            <person name="Tomlinson C."/>
            <person name="Wollam A."/>
            <person name="Palsikar V.B."/>
            <person name="Mardis E.R."/>
            <person name="Wilson R.K."/>
        </authorList>
    </citation>
    <scope>NUCLEOTIDE SEQUENCE [LARGE SCALE GENOMIC DNA]</scope>
    <source>
        <strain evidence="2">MJR7757B</strain>
    </source>
</reference>
<comment type="caution">
    <text evidence="1">The sequence shown here is derived from an EMBL/GenBank/DDBJ whole genome shotgun (WGS) entry which is preliminary data.</text>
</comment>
<evidence type="ECO:0000313" key="2">
    <source>
        <dbReference type="Proteomes" id="UP000070401"/>
    </source>
</evidence>